<feature type="transmembrane region" description="Helical" evidence="6">
    <location>
        <begin position="252"/>
        <end position="274"/>
    </location>
</feature>
<dbReference type="InterPro" id="IPR036259">
    <property type="entry name" value="MFS_trans_sf"/>
</dbReference>
<dbReference type="PROSITE" id="PS50850">
    <property type="entry name" value="MFS"/>
    <property type="match status" value="1"/>
</dbReference>
<feature type="transmembrane region" description="Helical" evidence="6">
    <location>
        <begin position="286"/>
        <end position="305"/>
    </location>
</feature>
<feature type="transmembrane region" description="Helical" evidence="6">
    <location>
        <begin position="348"/>
        <end position="366"/>
    </location>
</feature>
<dbReference type="PANTHER" id="PTHR43124:SF3">
    <property type="entry name" value="CHLORAMPHENICOL EFFLUX PUMP RV0191"/>
    <property type="match status" value="1"/>
</dbReference>
<evidence type="ECO:0000256" key="2">
    <source>
        <dbReference type="ARBA" id="ARBA00022475"/>
    </source>
</evidence>
<dbReference type="InterPro" id="IPR011701">
    <property type="entry name" value="MFS"/>
</dbReference>
<dbReference type="AlphaFoldDB" id="A0A4Y9K8T9"/>
<dbReference type="InterPro" id="IPR050189">
    <property type="entry name" value="MFS_Efflux_Transporters"/>
</dbReference>
<evidence type="ECO:0000256" key="6">
    <source>
        <dbReference type="SAM" id="Phobius"/>
    </source>
</evidence>
<evidence type="ECO:0000256" key="5">
    <source>
        <dbReference type="ARBA" id="ARBA00023136"/>
    </source>
</evidence>
<dbReference type="EMBL" id="SPPA01000002">
    <property type="protein sequence ID" value="TFV13137.1"/>
    <property type="molecule type" value="Genomic_DNA"/>
</dbReference>
<comment type="caution">
    <text evidence="8">The sequence shown here is derived from an EMBL/GenBank/DDBJ whole genome shotgun (WGS) entry which is preliminary data.</text>
</comment>
<dbReference type="RefSeq" id="WP_135054189.1">
    <property type="nucleotide sequence ID" value="NZ_JADGLC010000002.1"/>
</dbReference>
<feature type="transmembrane region" description="Helical" evidence="6">
    <location>
        <begin position="50"/>
        <end position="73"/>
    </location>
</feature>
<accession>A0A4Y9K8T9</accession>
<dbReference type="SUPFAM" id="SSF103473">
    <property type="entry name" value="MFS general substrate transporter"/>
    <property type="match status" value="1"/>
</dbReference>
<feature type="transmembrane region" description="Helical" evidence="6">
    <location>
        <begin position="311"/>
        <end position="336"/>
    </location>
</feature>
<evidence type="ECO:0000313" key="9">
    <source>
        <dbReference type="Proteomes" id="UP000297396"/>
    </source>
</evidence>
<feature type="transmembrane region" description="Helical" evidence="6">
    <location>
        <begin position="378"/>
        <end position="397"/>
    </location>
</feature>
<dbReference type="InterPro" id="IPR020846">
    <property type="entry name" value="MFS_dom"/>
</dbReference>
<dbReference type="InterPro" id="IPR001958">
    <property type="entry name" value="Tet-R_TetA/multi-R_MdtG-like"/>
</dbReference>
<keyword evidence="3 6" id="KW-0812">Transmembrane</keyword>
<proteinExistence type="predicted"/>
<dbReference type="GO" id="GO:0022857">
    <property type="term" value="F:transmembrane transporter activity"/>
    <property type="evidence" value="ECO:0007669"/>
    <property type="project" value="InterPro"/>
</dbReference>
<name>A0A4Y9K8T9_9PAST</name>
<keyword evidence="2" id="KW-1003">Cell membrane</keyword>
<reference evidence="8 9" key="1">
    <citation type="submission" date="2019-03" db="EMBL/GenBank/DDBJ databases">
        <title>Diversity of the mouse oral microbiome.</title>
        <authorList>
            <person name="Joseph S."/>
            <person name="Aduse-Opoku J."/>
            <person name="Curtis M."/>
            <person name="Wade W."/>
            <person name="Hashim A."/>
        </authorList>
    </citation>
    <scope>NUCLEOTIDE SEQUENCE [LARGE SCALE GENOMIC DNA]</scope>
    <source>
        <strain evidence="8 9">WT12</strain>
    </source>
</reference>
<dbReference type="PANTHER" id="PTHR43124">
    <property type="entry name" value="PURINE EFFLUX PUMP PBUE"/>
    <property type="match status" value="1"/>
</dbReference>
<dbReference type="Pfam" id="PF07690">
    <property type="entry name" value="MFS_1"/>
    <property type="match status" value="1"/>
</dbReference>
<feature type="transmembrane region" description="Helical" evidence="6">
    <location>
        <begin position="21"/>
        <end position="44"/>
    </location>
</feature>
<organism evidence="8 9">
    <name type="scientific">Muribacter muris</name>
    <dbReference type="NCBI Taxonomy" id="67855"/>
    <lineage>
        <taxon>Bacteria</taxon>
        <taxon>Pseudomonadati</taxon>
        <taxon>Pseudomonadota</taxon>
        <taxon>Gammaproteobacteria</taxon>
        <taxon>Pasteurellales</taxon>
        <taxon>Pasteurellaceae</taxon>
        <taxon>Muribacter</taxon>
    </lineage>
</organism>
<feature type="transmembrane region" description="Helical" evidence="6">
    <location>
        <begin position="85"/>
        <end position="103"/>
    </location>
</feature>
<gene>
    <name evidence="8" type="ORF">E4T80_01125</name>
</gene>
<keyword evidence="5 6" id="KW-0472">Membrane</keyword>
<protein>
    <submittedName>
        <fullName evidence="8">MFS transporter</fullName>
    </submittedName>
</protein>
<feature type="transmembrane region" description="Helical" evidence="6">
    <location>
        <begin position="171"/>
        <end position="192"/>
    </location>
</feature>
<evidence type="ECO:0000259" key="7">
    <source>
        <dbReference type="PROSITE" id="PS50850"/>
    </source>
</evidence>
<dbReference type="Gene3D" id="1.20.1250.20">
    <property type="entry name" value="MFS general substrate transporter like domains"/>
    <property type="match status" value="2"/>
</dbReference>
<evidence type="ECO:0000256" key="4">
    <source>
        <dbReference type="ARBA" id="ARBA00022989"/>
    </source>
</evidence>
<dbReference type="CDD" id="cd17325">
    <property type="entry name" value="MFS_MdtG_SLC18_like"/>
    <property type="match status" value="1"/>
</dbReference>
<dbReference type="PRINTS" id="PR01035">
    <property type="entry name" value="TCRTETA"/>
</dbReference>
<feature type="transmembrane region" description="Helical" evidence="6">
    <location>
        <begin position="222"/>
        <end position="246"/>
    </location>
</feature>
<keyword evidence="4 6" id="KW-1133">Transmembrane helix</keyword>
<dbReference type="OrthoDB" id="9812221at2"/>
<dbReference type="Proteomes" id="UP000297396">
    <property type="component" value="Unassembled WGS sequence"/>
</dbReference>
<dbReference type="GO" id="GO:0005886">
    <property type="term" value="C:plasma membrane"/>
    <property type="evidence" value="ECO:0007669"/>
    <property type="project" value="UniProtKB-SubCell"/>
</dbReference>
<sequence length="407" mass="44516">MNTSQLNVITNPPQDNRRMRLLLCSAVFLLVSGTGIIAPLLAPYASSMGISAYAIGFLFSGFYIVRLIIGTPVGFFSEKYGSRKTLIVSLIVYPFVSLSYFFANDVLSLLSARLLHGIASAMMLPMAMAYMGNISLRGKEGYYIGILNTVILTAGAFGPVVGGFIAQYWGIRIAFSCLFFLSLISLMIAIFLPRDHSPQDILESEEIKKKEHVVKLRLNRNIVVLALFNIIIAIFDIFIISFFPLYTLKMQLSAPILGGLIAANSLIMAGLQIPFGRLVDRKSKRISILVSVVGMCLSLLLTPLITGFSVWVGFFFFISTTAISSALCMAGVSALSVETGKQEGMGRIMGFLGSASSFGMVIGPMLSAFLIDHVSYESIFYVTAAIWFLTGIIFVSTTRGIRHYHRT</sequence>
<feature type="transmembrane region" description="Helical" evidence="6">
    <location>
        <begin position="142"/>
        <end position="165"/>
    </location>
</feature>
<evidence type="ECO:0000313" key="8">
    <source>
        <dbReference type="EMBL" id="TFV13137.1"/>
    </source>
</evidence>
<evidence type="ECO:0000256" key="3">
    <source>
        <dbReference type="ARBA" id="ARBA00022692"/>
    </source>
</evidence>
<feature type="domain" description="Major facilitator superfamily (MFS) profile" evidence="7">
    <location>
        <begin position="19"/>
        <end position="402"/>
    </location>
</feature>
<evidence type="ECO:0000256" key="1">
    <source>
        <dbReference type="ARBA" id="ARBA00004651"/>
    </source>
</evidence>
<feature type="transmembrane region" description="Helical" evidence="6">
    <location>
        <begin position="109"/>
        <end position="130"/>
    </location>
</feature>
<comment type="subcellular location">
    <subcellularLocation>
        <location evidence="1">Cell membrane</location>
        <topology evidence="1">Multi-pass membrane protein</topology>
    </subcellularLocation>
</comment>